<protein>
    <submittedName>
        <fullName evidence="1">Uncharacterized protein</fullName>
    </submittedName>
</protein>
<accession>A0A917TTL0</accession>
<reference evidence="1" key="2">
    <citation type="submission" date="2020-09" db="EMBL/GenBank/DDBJ databases">
        <authorList>
            <person name="Sun Q."/>
            <person name="Ohkuma M."/>
        </authorList>
    </citation>
    <scope>NUCLEOTIDE SEQUENCE</scope>
    <source>
        <strain evidence="1">JCM 19831</strain>
    </source>
</reference>
<gene>
    <name evidence="1" type="ORF">GCM10007977_043810</name>
</gene>
<sequence>MLIAANRVASLPEAQLSCDRCGAVFRPPWPMDDPAMVLRAATVRGWREEHIGGVPWHRCPDCGPVAGDTAA</sequence>
<proteinExistence type="predicted"/>
<organism evidence="1 2">
    <name type="scientific">Dactylosporangium sucinum</name>
    <dbReference type="NCBI Taxonomy" id="1424081"/>
    <lineage>
        <taxon>Bacteria</taxon>
        <taxon>Bacillati</taxon>
        <taxon>Actinomycetota</taxon>
        <taxon>Actinomycetes</taxon>
        <taxon>Micromonosporales</taxon>
        <taxon>Micromonosporaceae</taxon>
        <taxon>Dactylosporangium</taxon>
    </lineage>
</organism>
<reference evidence="1" key="1">
    <citation type="journal article" date="2014" name="Int. J. Syst. Evol. Microbiol.">
        <title>Complete genome sequence of Corynebacterium casei LMG S-19264T (=DSM 44701T), isolated from a smear-ripened cheese.</title>
        <authorList>
            <consortium name="US DOE Joint Genome Institute (JGI-PGF)"/>
            <person name="Walter F."/>
            <person name="Albersmeier A."/>
            <person name="Kalinowski J."/>
            <person name="Ruckert C."/>
        </authorList>
    </citation>
    <scope>NUCLEOTIDE SEQUENCE</scope>
    <source>
        <strain evidence="1">JCM 19831</strain>
    </source>
</reference>
<evidence type="ECO:0000313" key="2">
    <source>
        <dbReference type="Proteomes" id="UP000642070"/>
    </source>
</evidence>
<dbReference type="EMBL" id="BMPI01000020">
    <property type="protein sequence ID" value="GGM37588.1"/>
    <property type="molecule type" value="Genomic_DNA"/>
</dbReference>
<keyword evidence="2" id="KW-1185">Reference proteome</keyword>
<name>A0A917TTL0_9ACTN</name>
<evidence type="ECO:0000313" key="1">
    <source>
        <dbReference type="EMBL" id="GGM37588.1"/>
    </source>
</evidence>
<dbReference type="Proteomes" id="UP000642070">
    <property type="component" value="Unassembled WGS sequence"/>
</dbReference>
<comment type="caution">
    <text evidence="1">The sequence shown here is derived from an EMBL/GenBank/DDBJ whole genome shotgun (WGS) entry which is preliminary data.</text>
</comment>
<dbReference type="AlphaFoldDB" id="A0A917TTL0"/>